<gene>
    <name evidence="2" type="ORF">CGI_10013840</name>
</gene>
<dbReference type="InterPro" id="IPR000742">
    <property type="entry name" value="EGF"/>
</dbReference>
<proteinExistence type="predicted"/>
<protein>
    <submittedName>
        <fullName evidence="2">Uncharacterized protein</fullName>
    </submittedName>
</protein>
<dbReference type="EMBL" id="JH817588">
    <property type="protein sequence ID" value="EKC27686.1"/>
    <property type="molecule type" value="Genomic_DNA"/>
</dbReference>
<organism evidence="2">
    <name type="scientific">Magallana gigas</name>
    <name type="common">Pacific oyster</name>
    <name type="synonym">Crassostrea gigas</name>
    <dbReference type="NCBI Taxonomy" id="29159"/>
    <lineage>
        <taxon>Eukaryota</taxon>
        <taxon>Metazoa</taxon>
        <taxon>Spiralia</taxon>
        <taxon>Lophotrochozoa</taxon>
        <taxon>Mollusca</taxon>
        <taxon>Bivalvia</taxon>
        <taxon>Autobranchia</taxon>
        <taxon>Pteriomorphia</taxon>
        <taxon>Ostreida</taxon>
        <taxon>Ostreoidea</taxon>
        <taxon>Ostreidae</taxon>
        <taxon>Magallana</taxon>
    </lineage>
</organism>
<evidence type="ECO:0000256" key="1">
    <source>
        <dbReference type="PROSITE-ProRule" id="PRU00076"/>
    </source>
</evidence>
<evidence type="ECO:0000313" key="2">
    <source>
        <dbReference type="EMBL" id="EKC27686.1"/>
    </source>
</evidence>
<name>K1R1S8_MAGGI</name>
<feature type="disulfide bond" evidence="1">
    <location>
        <begin position="285"/>
        <end position="294"/>
    </location>
</feature>
<sequence>MLQSKLYITCYNLAHFESFRKSEQLRCFFYTCLVKIKKNIFLILHCTENTGANIARYVFCQMFREHYMSRACAYNKRQQWHMVSPKFVNTMLPKEITCHLNEDCPIMLPVNGNPLNKNVDEVCMKLNIIPGSTKNSVTFIFERNSFAIPKIDSTGSSLQTIHFFKPDKVNNASVCHVDMSVKPDIPGNHSLCLTPREGVINSDEICLKIHTTSDRLTTLTPKTTDHITSPSYTDESVVNDVGREHCIVIDVVETASKAQGGACQVKRCEHFSPCTYSGKRAVCNCSVGYRGDLCDTIGPKDARDAAKRGRVKCICSKNGKTTQIITTNPAASLDQLVKAAGIGAGSVGGSIAIAALIYVVVQKLRQVLKPKDFKRRPKYMK</sequence>
<dbReference type="PROSITE" id="PS01186">
    <property type="entry name" value="EGF_2"/>
    <property type="match status" value="1"/>
</dbReference>
<accession>K1R1S8</accession>
<keyword evidence="1" id="KW-1015">Disulfide bond</keyword>
<keyword evidence="1" id="KW-0245">EGF-like domain</keyword>
<dbReference type="PROSITE" id="PS50026">
    <property type="entry name" value="EGF_3"/>
    <property type="match status" value="1"/>
</dbReference>
<dbReference type="PROSITE" id="PS00022">
    <property type="entry name" value="EGF_1"/>
    <property type="match status" value="1"/>
</dbReference>
<dbReference type="InParanoid" id="K1R1S8"/>
<comment type="caution">
    <text evidence="1">Lacks conserved residue(s) required for the propagation of feature annotation.</text>
</comment>
<reference evidence="2" key="1">
    <citation type="journal article" date="2012" name="Nature">
        <title>The oyster genome reveals stress adaptation and complexity of shell formation.</title>
        <authorList>
            <person name="Zhang G."/>
            <person name="Fang X."/>
            <person name="Guo X."/>
            <person name="Li L."/>
            <person name="Luo R."/>
            <person name="Xu F."/>
            <person name="Yang P."/>
            <person name="Zhang L."/>
            <person name="Wang X."/>
            <person name="Qi H."/>
            <person name="Xiong Z."/>
            <person name="Que H."/>
            <person name="Xie Y."/>
            <person name="Holland P.W."/>
            <person name="Paps J."/>
            <person name="Zhu Y."/>
            <person name="Wu F."/>
            <person name="Chen Y."/>
            <person name="Wang J."/>
            <person name="Peng C."/>
            <person name="Meng J."/>
            <person name="Yang L."/>
            <person name="Liu J."/>
            <person name="Wen B."/>
            <person name="Zhang N."/>
            <person name="Huang Z."/>
            <person name="Zhu Q."/>
            <person name="Feng Y."/>
            <person name="Mount A."/>
            <person name="Hedgecock D."/>
            <person name="Xu Z."/>
            <person name="Liu Y."/>
            <person name="Domazet-Loso T."/>
            <person name="Du Y."/>
            <person name="Sun X."/>
            <person name="Zhang S."/>
            <person name="Liu B."/>
            <person name="Cheng P."/>
            <person name="Jiang X."/>
            <person name="Li J."/>
            <person name="Fan D."/>
            <person name="Wang W."/>
            <person name="Fu W."/>
            <person name="Wang T."/>
            <person name="Wang B."/>
            <person name="Zhang J."/>
            <person name="Peng Z."/>
            <person name="Li Y."/>
            <person name="Li N."/>
            <person name="Wang J."/>
            <person name="Chen M."/>
            <person name="He Y."/>
            <person name="Tan F."/>
            <person name="Song X."/>
            <person name="Zheng Q."/>
            <person name="Huang R."/>
            <person name="Yang H."/>
            <person name="Du X."/>
            <person name="Chen L."/>
            <person name="Yang M."/>
            <person name="Gaffney P.M."/>
            <person name="Wang S."/>
            <person name="Luo L."/>
            <person name="She Z."/>
            <person name="Ming Y."/>
            <person name="Huang W."/>
            <person name="Zhang S."/>
            <person name="Huang B."/>
            <person name="Zhang Y."/>
            <person name="Qu T."/>
            <person name="Ni P."/>
            <person name="Miao G."/>
            <person name="Wang J."/>
            <person name="Wang Q."/>
            <person name="Steinberg C.E."/>
            <person name="Wang H."/>
            <person name="Li N."/>
            <person name="Qian L."/>
            <person name="Zhang G."/>
            <person name="Li Y."/>
            <person name="Yang H."/>
            <person name="Liu X."/>
            <person name="Wang J."/>
            <person name="Yin Y."/>
            <person name="Wang J."/>
        </authorList>
    </citation>
    <scope>NUCLEOTIDE SEQUENCE [LARGE SCALE GENOMIC DNA]</scope>
    <source>
        <strain evidence="2">05x7-T-G4-1.051#20</strain>
    </source>
</reference>
<dbReference type="AlphaFoldDB" id="K1R1S8"/>
<dbReference type="HOGENOM" id="CLU_726166_0_0_1"/>